<keyword evidence="3" id="KW-1185">Reference proteome</keyword>
<dbReference type="GO" id="GO:0000175">
    <property type="term" value="F:3'-5'-RNA exonuclease activity"/>
    <property type="evidence" value="ECO:0007669"/>
    <property type="project" value="TreeGrafter"/>
</dbReference>
<evidence type="ECO:0000313" key="3">
    <source>
        <dbReference type="Proteomes" id="UP000032900"/>
    </source>
</evidence>
<dbReference type="PANTHER" id="PTHR12121:SF36">
    <property type="entry name" value="ENDONUCLEASE_EXONUCLEASE_PHOSPHATASE DOMAIN-CONTAINING PROTEIN"/>
    <property type="match status" value="1"/>
</dbReference>
<proteinExistence type="predicted"/>
<dbReference type="InterPro" id="IPR005135">
    <property type="entry name" value="Endo/exonuclease/phosphatase"/>
</dbReference>
<comment type="caution">
    <text evidence="2">The sequence shown here is derived from an EMBL/GenBank/DDBJ whole genome shotgun (WGS) entry which is preliminary data.</text>
</comment>
<accession>A0A0E9LRQ3</accession>
<dbReference type="Gene3D" id="3.60.10.10">
    <property type="entry name" value="Endonuclease/exonuclease/phosphatase"/>
    <property type="match status" value="1"/>
</dbReference>
<evidence type="ECO:0000259" key="1">
    <source>
        <dbReference type="Pfam" id="PF03372"/>
    </source>
</evidence>
<protein>
    <submittedName>
        <fullName evidence="2">Bacillopeptidase F</fullName>
    </submittedName>
</protein>
<reference evidence="2 3" key="1">
    <citation type="journal article" date="2015" name="Microbes Environ.">
        <title>Distribution and evolution of nitrogen fixation genes in the phylum bacteroidetes.</title>
        <authorList>
            <person name="Inoue J."/>
            <person name="Oshima K."/>
            <person name="Suda W."/>
            <person name="Sakamoto M."/>
            <person name="Iino T."/>
            <person name="Noda S."/>
            <person name="Hongoh Y."/>
            <person name="Hattori M."/>
            <person name="Ohkuma M."/>
        </authorList>
    </citation>
    <scope>NUCLEOTIDE SEQUENCE [LARGE SCALE GENOMIC DNA]</scope>
    <source>
        <strain evidence="2">JCM 15548</strain>
    </source>
</reference>
<evidence type="ECO:0000313" key="2">
    <source>
        <dbReference type="EMBL" id="GAO28277.1"/>
    </source>
</evidence>
<feature type="domain" description="Endonuclease/exonuclease/phosphatase" evidence="1">
    <location>
        <begin position="33"/>
        <end position="249"/>
    </location>
</feature>
<dbReference type="SUPFAM" id="SSF56219">
    <property type="entry name" value="DNase I-like"/>
    <property type="match status" value="1"/>
</dbReference>
<name>A0A0E9LRQ3_9BACT</name>
<dbReference type="PANTHER" id="PTHR12121">
    <property type="entry name" value="CARBON CATABOLITE REPRESSOR PROTEIN 4"/>
    <property type="match status" value="1"/>
</dbReference>
<dbReference type="Proteomes" id="UP000032900">
    <property type="component" value="Unassembled WGS sequence"/>
</dbReference>
<dbReference type="STRING" id="1236989.JCM15548_1351"/>
<gene>
    <name evidence="2" type="ORF">JCM15548_1351</name>
</gene>
<sequence>MAILFIGILSSCHNSDSLTICSFYTGNDYDSQSAQLWDERLLSIESLVKTENFDIIGMQEVNFDRFFSLTGILTDYDSVLGDGEDRTDIEELAPIFFKSDQFILLSKSQYWLSETPDIPGSKSWGAIYPRIVTWAKLQNKTSGHIFFVFNTHFCHLNEDAQIKSSTLFLQKMNEIAGDAPVVVTGNFNASAETPVETLLTLNWDRFHSLRNTAQLAKKSKKPDHKMGSTNGYTPTRHTDHIFVNSYFNVHSFNYMQSKEIESLYTGHRPVFVELKFLFERMSRNGTLHPAPWEAASENQ</sequence>
<dbReference type="AlphaFoldDB" id="A0A0E9LRQ3"/>
<dbReference type="InterPro" id="IPR036691">
    <property type="entry name" value="Endo/exonu/phosph_ase_sf"/>
</dbReference>
<organism evidence="2 3">
    <name type="scientific">Geofilum rubicundum JCM 15548</name>
    <dbReference type="NCBI Taxonomy" id="1236989"/>
    <lineage>
        <taxon>Bacteria</taxon>
        <taxon>Pseudomonadati</taxon>
        <taxon>Bacteroidota</taxon>
        <taxon>Bacteroidia</taxon>
        <taxon>Marinilabiliales</taxon>
        <taxon>Marinilabiliaceae</taxon>
        <taxon>Geofilum</taxon>
    </lineage>
</organism>
<dbReference type="Pfam" id="PF03372">
    <property type="entry name" value="Exo_endo_phos"/>
    <property type="match status" value="1"/>
</dbReference>
<dbReference type="InterPro" id="IPR050410">
    <property type="entry name" value="CCR4/nocturin_mRNA_transcr"/>
</dbReference>
<dbReference type="EMBL" id="BAZW01000002">
    <property type="protein sequence ID" value="GAO28277.1"/>
    <property type="molecule type" value="Genomic_DNA"/>
</dbReference>